<evidence type="ECO:0000256" key="11">
    <source>
        <dbReference type="RuleBase" id="RU004273"/>
    </source>
</evidence>
<comment type="catalytic activity">
    <reaction evidence="9 10 11">
        <text>O-phospho-L-threonyl-[protein] + H2O = L-threonyl-[protein] + phosphate</text>
        <dbReference type="Rhea" id="RHEA:47004"/>
        <dbReference type="Rhea" id="RHEA-COMP:11060"/>
        <dbReference type="Rhea" id="RHEA-COMP:11605"/>
        <dbReference type="ChEBI" id="CHEBI:15377"/>
        <dbReference type="ChEBI" id="CHEBI:30013"/>
        <dbReference type="ChEBI" id="CHEBI:43474"/>
        <dbReference type="ChEBI" id="CHEBI:61977"/>
        <dbReference type="EC" id="3.1.3.16"/>
    </reaction>
</comment>
<dbReference type="AlphaFoldDB" id="A0A0R3WB80"/>
<dbReference type="PROSITE" id="PS00125">
    <property type="entry name" value="SER_THR_PHOSPHATASE"/>
    <property type="match status" value="1"/>
</dbReference>
<dbReference type="InterPro" id="IPR011992">
    <property type="entry name" value="EF-hand-dom_pair"/>
</dbReference>
<dbReference type="Pfam" id="PF13499">
    <property type="entry name" value="EF-hand_7"/>
    <property type="match status" value="1"/>
</dbReference>
<evidence type="ECO:0000256" key="1">
    <source>
        <dbReference type="ARBA" id="ARBA00001936"/>
    </source>
</evidence>
<comment type="similarity">
    <text evidence="2 10 11">Belongs to the PPP phosphatase family.</text>
</comment>
<evidence type="ECO:0000256" key="8">
    <source>
        <dbReference type="ARBA" id="ARBA00047761"/>
    </source>
</evidence>
<dbReference type="GO" id="GO:0004722">
    <property type="term" value="F:protein serine/threonine phosphatase activity"/>
    <property type="evidence" value="ECO:0007669"/>
    <property type="project" value="UniProtKB-EC"/>
</dbReference>
<keyword evidence="5 10" id="KW-0378">Hydrolase</keyword>
<dbReference type="PROSITE" id="PS50222">
    <property type="entry name" value="EF_HAND_2"/>
    <property type="match status" value="2"/>
</dbReference>
<dbReference type="PROSITE" id="PS00018">
    <property type="entry name" value="EF_HAND_1"/>
    <property type="match status" value="2"/>
</dbReference>
<evidence type="ECO:0000256" key="2">
    <source>
        <dbReference type="ARBA" id="ARBA00008294"/>
    </source>
</evidence>
<dbReference type="EC" id="3.1.3.16" evidence="10"/>
<evidence type="ECO:0000256" key="10">
    <source>
        <dbReference type="PIRNR" id="PIRNR000912"/>
    </source>
</evidence>
<evidence type="ECO:0000313" key="13">
    <source>
        <dbReference type="EMBL" id="VDK39157.1"/>
    </source>
</evidence>
<dbReference type="EMBL" id="UYRS01018688">
    <property type="protein sequence ID" value="VDK39157.1"/>
    <property type="molecule type" value="Genomic_DNA"/>
</dbReference>
<dbReference type="InterPro" id="IPR029052">
    <property type="entry name" value="Metallo-depent_PP-like"/>
</dbReference>
<evidence type="ECO:0000313" key="14">
    <source>
        <dbReference type="Proteomes" id="UP000282613"/>
    </source>
</evidence>
<dbReference type="InterPro" id="IPR018247">
    <property type="entry name" value="EF_Hand_1_Ca_BS"/>
</dbReference>
<dbReference type="SUPFAM" id="SSF56300">
    <property type="entry name" value="Metallo-dependent phosphatases"/>
    <property type="match status" value="1"/>
</dbReference>
<keyword evidence="7 10" id="KW-0464">Manganese</keyword>
<organism evidence="15">
    <name type="scientific">Taenia asiatica</name>
    <name type="common">Asian tapeworm</name>
    <dbReference type="NCBI Taxonomy" id="60517"/>
    <lineage>
        <taxon>Eukaryota</taxon>
        <taxon>Metazoa</taxon>
        <taxon>Spiralia</taxon>
        <taxon>Lophotrochozoa</taxon>
        <taxon>Platyhelminthes</taxon>
        <taxon>Cestoda</taxon>
        <taxon>Eucestoda</taxon>
        <taxon>Cyclophyllidea</taxon>
        <taxon>Taeniidae</taxon>
        <taxon>Taenia</taxon>
    </lineage>
</organism>
<evidence type="ECO:0000256" key="3">
    <source>
        <dbReference type="ARBA" id="ARBA00022723"/>
    </source>
</evidence>
<evidence type="ECO:0000256" key="4">
    <source>
        <dbReference type="ARBA" id="ARBA00022737"/>
    </source>
</evidence>
<dbReference type="InterPro" id="IPR012008">
    <property type="entry name" value="Ser/Thr-Pase_EF-hand_contain"/>
</dbReference>
<dbReference type="Gene3D" id="3.60.21.10">
    <property type="match status" value="1"/>
</dbReference>
<reference evidence="15" key="1">
    <citation type="submission" date="2017-02" db="UniProtKB">
        <authorList>
            <consortium name="WormBaseParasite"/>
        </authorList>
    </citation>
    <scope>IDENTIFICATION</scope>
</reference>
<dbReference type="PIRSF" id="PIRSF000912">
    <property type="entry name" value="PPEF"/>
    <property type="match status" value="1"/>
</dbReference>
<dbReference type="GO" id="GO:0030145">
    <property type="term" value="F:manganese ion binding"/>
    <property type="evidence" value="ECO:0007669"/>
    <property type="project" value="UniProtKB-UniRule"/>
</dbReference>
<dbReference type="Pfam" id="PF00149">
    <property type="entry name" value="Metallophos"/>
    <property type="match status" value="1"/>
</dbReference>
<reference evidence="13 14" key="2">
    <citation type="submission" date="2018-11" db="EMBL/GenBank/DDBJ databases">
        <authorList>
            <consortium name="Pathogen Informatics"/>
        </authorList>
    </citation>
    <scope>NUCLEOTIDE SEQUENCE [LARGE SCALE GENOMIC DNA]</scope>
</reference>
<dbReference type="GO" id="GO:0050906">
    <property type="term" value="P:detection of stimulus involved in sensory perception"/>
    <property type="evidence" value="ECO:0007669"/>
    <property type="project" value="UniProtKB-UniRule"/>
</dbReference>
<keyword evidence="3 10" id="KW-0479">Metal-binding</keyword>
<evidence type="ECO:0000256" key="5">
    <source>
        <dbReference type="ARBA" id="ARBA00022801"/>
    </source>
</evidence>
<dbReference type="CDD" id="cd00051">
    <property type="entry name" value="EFh"/>
    <property type="match status" value="1"/>
</dbReference>
<dbReference type="SMART" id="SM00156">
    <property type="entry name" value="PP2Ac"/>
    <property type="match status" value="1"/>
</dbReference>
<keyword evidence="4" id="KW-0677">Repeat</keyword>
<dbReference type="GO" id="GO:0005509">
    <property type="term" value="F:calcium ion binding"/>
    <property type="evidence" value="ECO:0007669"/>
    <property type="project" value="UniProtKB-UniRule"/>
</dbReference>
<dbReference type="SUPFAM" id="SSF47473">
    <property type="entry name" value="EF-hand"/>
    <property type="match status" value="1"/>
</dbReference>
<dbReference type="PANTHER" id="PTHR45668">
    <property type="entry name" value="SERINE/THREONINE-PROTEIN PHOSPHATASE 5-RELATED"/>
    <property type="match status" value="1"/>
</dbReference>
<dbReference type="STRING" id="60517.A0A0R3WB80"/>
<dbReference type="InterPro" id="IPR004843">
    <property type="entry name" value="Calcineurin-like_PHP"/>
</dbReference>
<evidence type="ECO:0000256" key="9">
    <source>
        <dbReference type="ARBA" id="ARBA00048336"/>
    </source>
</evidence>
<dbReference type="Proteomes" id="UP000282613">
    <property type="component" value="Unassembled WGS sequence"/>
</dbReference>
<dbReference type="InterPro" id="IPR006186">
    <property type="entry name" value="Ser/Thr-sp_prot-phosphatase"/>
</dbReference>
<dbReference type="WBParaSite" id="TASK_0000787301-mRNA-1">
    <property type="protein sequence ID" value="TASK_0000787301-mRNA-1"/>
    <property type="gene ID" value="TASK_0000787301"/>
</dbReference>
<keyword evidence="14" id="KW-1185">Reference proteome</keyword>
<evidence type="ECO:0000256" key="6">
    <source>
        <dbReference type="ARBA" id="ARBA00022837"/>
    </source>
</evidence>
<dbReference type="SMART" id="SM00054">
    <property type="entry name" value="EFh"/>
    <property type="match status" value="2"/>
</dbReference>
<name>A0A0R3WB80_TAEAS</name>
<evidence type="ECO:0000256" key="7">
    <source>
        <dbReference type="ARBA" id="ARBA00023211"/>
    </source>
</evidence>
<feature type="domain" description="EF-hand" evidence="12">
    <location>
        <begin position="635"/>
        <end position="670"/>
    </location>
</feature>
<dbReference type="OrthoDB" id="442428at2759"/>
<dbReference type="GO" id="GO:0005506">
    <property type="term" value="F:iron ion binding"/>
    <property type="evidence" value="ECO:0007669"/>
    <property type="project" value="UniProtKB-UniRule"/>
</dbReference>
<accession>A0A0R3WB80</accession>
<sequence length="731" mass="83372">MNIAKEASTGLYGRIKRDHEACISLKAALLIQTWYRRHQAELEMRRRCAWKIYEFFEYTGADDQRHPSWPTAKTRSQSKSTFSQSLERHLQKVSIAGKGNARWKNSTIRFHESHEHSRFNNDYIQSLIEFQKQGKLLDSELVTEVLEEATAILQTLPNIQRASTTLSQRITVCGDLHGQVEDLALIFQAACPFTFSFQTFPIRFSNCNGLPNIFNPYIFNGDFVDRGNNSIEVLVILLSCLLAHPSAVFLNRGNHEDPMLNKRYGFADEVRTKYPKQYKKILKQTELLFCTIPLCTILDDVILVCHGGISRTTDLAKVTKLDRKMFSSVLQPPLEGEKAVSIDDWRQVLDILWSDPQSALGCKPNIKRGGGSHFGPDITANLLTHLKIGVLIRSHECCPNGWKVDHNNQVLTVFSASNYYGTDSNLGAFIQLSSKRVVGTARAETRISIMEPVECELNDLPTVQVPVMGDESPTIATSTNTSARITYTRVMTSPENGEETEGKHRQIVETLMVPRLVTFRAGRSNKQQSLLGNRNSNDAAYRMLLRRILSHKESIVAALYKYDPQQTGEVTITQWCTVMLKHAGQNLPWRILRYSLVKPSRTHPKTHVLYMSMFDPKHEIFSDSIKQKFTSENYADLDELVSIFKRFDIDDNGFVSVEDFKEKCKKLYTEKGFPSTDSNISKLAMLLDFNSDGIIDFNEFIEGSRLVREKCKYLHHFIRRSFIRGSTDYMS</sequence>
<dbReference type="InterPro" id="IPR051134">
    <property type="entry name" value="PPP_phosphatase"/>
</dbReference>
<proteinExistence type="inferred from homology"/>
<dbReference type="PRINTS" id="PR00114">
    <property type="entry name" value="STPHPHTASE"/>
</dbReference>
<protein>
    <recommendedName>
        <fullName evidence="10">Serine/threonine-protein phosphatase with EF-hands</fullName>
        <ecNumber evidence="10">3.1.3.16</ecNumber>
    </recommendedName>
</protein>
<gene>
    <name evidence="13" type="ORF">TASK_LOCUS7874</name>
</gene>
<dbReference type="Gene3D" id="1.10.238.10">
    <property type="entry name" value="EF-hand"/>
    <property type="match status" value="1"/>
</dbReference>
<feature type="domain" description="EF-hand" evidence="12">
    <location>
        <begin position="675"/>
        <end position="710"/>
    </location>
</feature>
<keyword evidence="6" id="KW-0106">Calcium</keyword>
<dbReference type="InterPro" id="IPR002048">
    <property type="entry name" value="EF_hand_dom"/>
</dbReference>
<evidence type="ECO:0000259" key="12">
    <source>
        <dbReference type="PROSITE" id="PS50222"/>
    </source>
</evidence>
<comment type="cofactor">
    <cofactor evidence="1">
        <name>Mn(2+)</name>
        <dbReference type="ChEBI" id="CHEBI:29035"/>
    </cofactor>
</comment>
<evidence type="ECO:0000313" key="15">
    <source>
        <dbReference type="WBParaSite" id="TASK_0000787301-mRNA-1"/>
    </source>
</evidence>
<comment type="catalytic activity">
    <reaction evidence="8">
        <text>O-phospho-L-seryl-[protein] + H2O = L-seryl-[protein] + phosphate</text>
        <dbReference type="Rhea" id="RHEA:20629"/>
        <dbReference type="Rhea" id="RHEA-COMP:9863"/>
        <dbReference type="Rhea" id="RHEA-COMP:11604"/>
        <dbReference type="ChEBI" id="CHEBI:15377"/>
        <dbReference type="ChEBI" id="CHEBI:29999"/>
        <dbReference type="ChEBI" id="CHEBI:43474"/>
        <dbReference type="ChEBI" id="CHEBI:83421"/>
        <dbReference type="EC" id="3.1.3.16"/>
    </reaction>
</comment>
<dbReference type="PANTHER" id="PTHR45668:SF3">
    <property type="entry name" value="SERINE_THREONINE-PROTEIN PHOSPHATASE RDGC"/>
    <property type="match status" value="1"/>
</dbReference>